<dbReference type="RefSeq" id="WP_027446909.1">
    <property type="nucleotide sequence ID" value="NZ_AVPF01000026.1"/>
</dbReference>
<evidence type="ECO:0000256" key="1">
    <source>
        <dbReference type="SAM" id="Phobius"/>
    </source>
</evidence>
<comment type="caution">
    <text evidence="2">The sequence shown here is derived from an EMBL/GenBank/DDBJ whole genome shotgun (WGS) entry which is preliminary data.</text>
</comment>
<keyword evidence="1" id="KW-0472">Membrane</keyword>
<name>A0A0A5HU22_9BACI</name>
<evidence type="ECO:0000313" key="3">
    <source>
        <dbReference type="Proteomes" id="UP000030403"/>
    </source>
</evidence>
<reference evidence="2 3" key="1">
    <citation type="submission" date="2013-08" db="EMBL/GenBank/DDBJ databases">
        <authorList>
            <person name="Huang J."/>
            <person name="Wang G."/>
        </authorList>
    </citation>
    <scope>NUCLEOTIDE SEQUENCE [LARGE SCALE GENOMIC DNA]</scope>
    <source>
        <strain evidence="2 3">BH030004</strain>
    </source>
</reference>
<gene>
    <name evidence="2" type="ORF">N783_10420</name>
</gene>
<keyword evidence="3" id="KW-1185">Reference proteome</keyword>
<feature type="transmembrane region" description="Helical" evidence="1">
    <location>
        <begin position="51"/>
        <end position="72"/>
    </location>
</feature>
<dbReference type="EMBL" id="AVPF01000026">
    <property type="protein sequence ID" value="KGX87142.1"/>
    <property type="molecule type" value="Genomic_DNA"/>
</dbReference>
<keyword evidence="1" id="KW-1133">Transmembrane helix</keyword>
<dbReference type="AlphaFoldDB" id="A0A0A5HU22"/>
<protein>
    <submittedName>
        <fullName evidence="2">Uncharacterized protein</fullName>
    </submittedName>
</protein>
<keyword evidence="1" id="KW-0812">Transmembrane</keyword>
<feature type="transmembrane region" description="Helical" evidence="1">
    <location>
        <begin position="12"/>
        <end position="31"/>
    </location>
</feature>
<feature type="transmembrane region" description="Helical" evidence="1">
    <location>
        <begin position="79"/>
        <end position="102"/>
    </location>
</feature>
<dbReference type="Proteomes" id="UP000030403">
    <property type="component" value="Unassembled WGS sequence"/>
</dbReference>
<sequence>MECDFIYKKIALHAALIVGALILLYLMVDSYDDLKEANNRNDNIRFLLTKMTLWGCLFGVLLESKRVIALILGNIRLNWLLAPVIILLVLVFIPRTYVLHWFGVNEPFYIWMFLVPDTHMALSILSGVLLVRSLSPNE</sequence>
<organism evidence="2 3">
    <name type="scientific">Pontibacillus marinus BH030004 = DSM 16465</name>
    <dbReference type="NCBI Taxonomy" id="1385511"/>
    <lineage>
        <taxon>Bacteria</taxon>
        <taxon>Bacillati</taxon>
        <taxon>Bacillota</taxon>
        <taxon>Bacilli</taxon>
        <taxon>Bacillales</taxon>
        <taxon>Bacillaceae</taxon>
        <taxon>Pontibacillus</taxon>
    </lineage>
</organism>
<accession>A0A0A5HU22</accession>
<proteinExistence type="predicted"/>
<feature type="transmembrane region" description="Helical" evidence="1">
    <location>
        <begin position="108"/>
        <end position="131"/>
    </location>
</feature>
<dbReference type="eggNOG" id="ENOG502ZU0D">
    <property type="taxonomic scope" value="Bacteria"/>
</dbReference>
<evidence type="ECO:0000313" key="2">
    <source>
        <dbReference type="EMBL" id="KGX87142.1"/>
    </source>
</evidence>